<dbReference type="GO" id="GO:0070206">
    <property type="term" value="P:protein trimerization"/>
    <property type="evidence" value="ECO:0007669"/>
    <property type="project" value="InterPro"/>
</dbReference>
<feature type="domain" description="YbgF trimerisation" evidence="4">
    <location>
        <begin position="75"/>
        <end position="131"/>
    </location>
</feature>
<evidence type="ECO:0000259" key="4">
    <source>
        <dbReference type="Pfam" id="PF16331"/>
    </source>
</evidence>
<dbReference type="SUPFAM" id="SSF48452">
    <property type="entry name" value="TPR-like"/>
    <property type="match status" value="1"/>
</dbReference>
<accession>A0A2T4HYF9</accession>
<keyword evidence="1" id="KW-0175">Coiled coil</keyword>
<evidence type="ECO:0000313" key="5">
    <source>
        <dbReference type="EMBL" id="PTD21139.1"/>
    </source>
</evidence>
<sequence length="305" mass="32620">MRFAITAALLLATTAAPLAAAPQPADVGQRVDKLEREMRAVQRKVFPGGNQQYFEPEIAPQPAAPATGGVPASNPLADLTTRVSSLEQELARLTGQIEQNSFKIRQIEEQMSRFKGDAEFRLNALEGNPTAKPGGSAAAPVLTPPAPGRPAQPAPEVAPPPPAAVASSRPASGDAGEDAYLAGYDLWAAKKYPEAESTLRAFIAKYPDHKRASFARNLLGRTLLDSGQPAKAAQTFLENYKKLPRGERAPDSLYYLGQSLMALKPPKPSEACEVYRELDDVYGTTIAAALKDRVTKARADAKCKS</sequence>
<proteinExistence type="predicted"/>
<dbReference type="EMBL" id="PHHF01000044">
    <property type="protein sequence ID" value="PTD21139.1"/>
    <property type="molecule type" value="Genomic_DNA"/>
</dbReference>
<feature type="chain" id="PRO_5015400880" description="YbgF trimerisation domain-containing protein" evidence="3">
    <location>
        <begin position="21"/>
        <end position="305"/>
    </location>
</feature>
<keyword evidence="3" id="KW-0732">Signal</keyword>
<feature type="signal peptide" evidence="3">
    <location>
        <begin position="1"/>
        <end position="20"/>
    </location>
</feature>
<dbReference type="Gene3D" id="1.20.5.110">
    <property type="match status" value="1"/>
</dbReference>
<comment type="caution">
    <text evidence="5">The sequence shown here is derived from an EMBL/GenBank/DDBJ whole genome shotgun (WGS) entry which is preliminary data.</text>
</comment>
<name>A0A2T4HYF9_9SPHN</name>
<feature type="region of interest" description="Disordered" evidence="2">
    <location>
        <begin position="125"/>
        <end position="173"/>
    </location>
</feature>
<dbReference type="Gene3D" id="1.25.40.10">
    <property type="entry name" value="Tetratricopeptide repeat domain"/>
    <property type="match status" value="1"/>
</dbReference>
<evidence type="ECO:0000256" key="1">
    <source>
        <dbReference type="SAM" id="Coils"/>
    </source>
</evidence>
<dbReference type="RefSeq" id="WP_107394904.1">
    <property type="nucleotide sequence ID" value="NZ_PHHF01000044.1"/>
</dbReference>
<evidence type="ECO:0000256" key="2">
    <source>
        <dbReference type="SAM" id="MobiDB-lite"/>
    </source>
</evidence>
<organism evidence="5 6">
    <name type="scientific">Edaphosphingomonas fennica</name>
    <dbReference type="NCBI Taxonomy" id="114404"/>
    <lineage>
        <taxon>Bacteria</taxon>
        <taxon>Pseudomonadati</taxon>
        <taxon>Pseudomonadota</taxon>
        <taxon>Alphaproteobacteria</taxon>
        <taxon>Sphingomonadales</taxon>
        <taxon>Rhizorhabdaceae</taxon>
        <taxon>Edaphosphingomonas</taxon>
    </lineage>
</organism>
<evidence type="ECO:0000313" key="6">
    <source>
        <dbReference type="Proteomes" id="UP000241206"/>
    </source>
</evidence>
<reference evidence="5 6" key="1">
    <citation type="submission" date="2017-11" db="EMBL/GenBank/DDBJ databases">
        <title>Sphingomonas oleivorans sp. nov., isolated from oil-contaminated soil.</title>
        <authorList>
            <person name="Wang L."/>
            <person name="Chen L."/>
        </authorList>
    </citation>
    <scope>NUCLEOTIDE SEQUENCE [LARGE SCALE GENOMIC DNA]</scope>
    <source>
        <strain evidence="5 6">K101</strain>
    </source>
</reference>
<dbReference type="Pfam" id="PF13174">
    <property type="entry name" value="TPR_6"/>
    <property type="match status" value="1"/>
</dbReference>
<dbReference type="InterPro" id="IPR019734">
    <property type="entry name" value="TPR_rpt"/>
</dbReference>
<protein>
    <recommendedName>
        <fullName evidence="4">YbgF trimerisation domain-containing protein</fullName>
    </recommendedName>
</protein>
<evidence type="ECO:0000256" key="3">
    <source>
        <dbReference type="SAM" id="SignalP"/>
    </source>
</evidence>
<dbReference type="InterPro" id="IPR032519">
    <property type="entry name" value="YbgF_tri"/>
</dbReference>
<feature type="compositionally biased region" description="Pro residues" evidence="2">
    <location>
        <begin position="142"/>
        <end position="163"/>
    </location>
</feature>
<dbReference type="Pfam" id="PF16331">
    <property type="entry name" value="TolA_bind_tri"/>
    <property type="match status" value="1"/>
</dbReference>
<gene>
    <name evidence="5" type="ORF">CV103_10660</name>
</gene>
<dbReference type="Proteomes" id="UP000241206">
    <property type="component" value="Unassembled WGS sequence"/>
</dbReference>
<dbReference type="AlphaFoldDB" id="A0A2T4HYF9"/>
<dbReference type="InterPro" id="IPR011990">
    <property type="entry name" value="TPR-like_helical_dom_sf"/>
</dbReference>
<keyword evidence="6" id="KW-1185">Reference proteome</keyword>
<feature type="coiled-coil region" evidence="1">
    <location>
        <begin position="76"/>
        <end position="110"/>
    </location>
</feature>